<feature type="domain" description="Reverse transcriptase" evidence="1">
    <location>
        <begin position="1"/>
        <end position="305"/>
    </location>
</feature>
<reference evidence="2" key="1">
    <citation type="submission" date="2019-06" db="EMBL/GenBank/DDBJ databases">
        <authorList>
            <person name="Murdoch R.W."/>
            <person name="Fathepure B."/>
        </authorList>
    </citation>
    <scope>NUCLEOTIDE SEQUENCE</scope>
</reference>
<evidence type="ECO:0000259" key="1">
    <source>
        <dbReference type="PROSITE" id="PS50878"/>
    </source>
</evidence>
<dbReference type="InterPro" id="IPR051083">
    <property type="entry name" value="GrpII_Intron_Splice-Mob/Def"/>
</dbReference>
<dbReference type="PROSITE" id="PS50878">
    <property type="entry name" value="RT_POL"/>
    <property type="match status" value="1"/>
</dbReference>
<organism evidence="2">
    <name type="scientific">uncultured organism</name>
    <dbReference type="NCBI Taxonomy" id="155900"/>
    <lineage>
        <taxon>unclassified sequences</taxon>
        <taxon>environmental samples</taxon>
    </lineage>
</organism>
<evidence type="ECO:0000313" key="2">
    <source>
        <dbReference type="EMBL" id="QEA07636.1"/>
    </source>
</evidence>
<proteinExistence type="predicted"/>
<name>A0A5B8RGD1_9ZZZZ</name>
<dbReference type="PANTHER" id="PTHR34047:SF8">
    <property type="entry name" value="PROTEIN YKFC"/>
    <property type="match status" value="1"/>
</dbReference>
<dbReference type="CDD" id="cd01646">
    <property type="entry name" value="RT_Bac_retron_I"/>
    <property type="match status" value="1"/>
</dbReference>
<protein>
    <recommendedName>
        <fullName evidence="1">Reverse transcriptase domain-containing protein</fullName>
    </recommendedName>
</protein>
<accession>A0A5B8RGD1</accession>
<dbReference type="InterPro" id="IPR000477">
    <property type="entry name" value="RT_dom"/>
</dbReference>
<dbReference type="Pfam" id="PF00078">
    <property type="entry name" value="RVT_1"/>
    <property type="match status" value="1"/>
</dbReference>
<dbReference type="PANTHER" id="PTHR34047">
    <property type="entry name" value="NUCLEAR INTRON MATURASE 1, MITOCHONDRIAL-RELATED"/>
    <property type="match status" value="1"/>
</dbReference>
<dbReference type="AlphaFoldDB" id="A0A5B8RGD1"/>
<gene>
    <name evidence="2" type="ORF">KBTEX_03995</name>
</gene>
<sequence>MSLREILARGYFPKELPAPFITDNFADLLTSSTVPVSGDFSKSVTKKAKIPKAKSCLYMHARGGLLRRKLSICHPVLYYLLSREVDSNWASIVSVASGSALAATAPDKKSTGRAIDGKFTQGDRANLAITTRIGRRFILSTDISRFYHSIYTHSIPWALHTKPVAKANHTFALLGNKLDFLVRQGQDGQTVGIPIGPDVSLVLAELIMHRCDTALTDKLPNIKGHRFIDDYELSFKSRTEAEEAFHLLEICLSEYELALNPKKTKVSELPTPLESAWARELKTFQFRTSKRSQAADLEAFFSLAFELHRNSPGEPVLQFAIARLRSVRVDKGNWELFQRLILLCVTPEPATLPYALEQIISRVNAGYVPLMQEIQDILNNLIETHAPLRHSSEVANSLWGCLALKLRVQDQAADLVSSCEDSCVALLALDCQSKGLVSKPLRTGLWETQMCAEGLYDEQWLLAYEANVKGWLPSIGGADHVRADPNFGYLKANGVHFYEETRASPVQGGRVPSPALPSKFVQASYQSV</sequence>
<dbReference type="EMBL" id="MN079303">
    <property type="protein sequence ID" value="QEA07636.1"/>
    <property type="molecule type" value="Genomic_DNA"/>
</dbReference>